<sequence length="580" mass="66197">MAIRLIDTKTLSMSSFVGSSVPDYAILSHTWGADSEEITFQDMIALNRGFEHPKNASSGYCKVIETCQKARAAGIGYCWVDTCCIDKTSSSELSEAINSMYNWYHDAAICYVLLSDFDVGSLVDEETLGDCRWFTRGWCLQELVAPRCVIFYDRLWNAIGTKESLAPSISTITMIKTKVLTGRVPIESLPIAQRLSWAANRETTRKEDIAYCLLGICDIHMPILYGEGSRAFIRLQEEIIKRSNDLSIFAARQPDTSEEPDPLQRFRDLLAPSPKHFTHCADVYYASNDTYQSSAYAMTNRGLHFPEAYVHCDYDHGVYRIDLNYNADEERSVGQLVFQQVGPNLFARCHDQLLVKGVDVPFVLNILKDIYVISNIRPSLQAHLSIAGKYAIKVPSRWLQDPGKQVLEVLERPLFRGRWDIAGMRFLTKGLHYFEATMKFRPRRALKALDETKYYSQIKNTSCYLILGVRSPVSGSAPSPWVHLVDETTWQLLQDHDDKKSTFSLAAMLNITTWGTQATRARLHLGARKKNHVYLDASITVDAQQRRINLELDLNFEGEQCCSHREKVKIRSWKRMWRYS</sequence>
<protein>
    <recommendedName>
        <fullName evidence="5">Heterokaryon incompatibility domain-containing protein</fullName>
    </recommendedName>
</protein>
<evidence type="ECO:0000259" key="2">
    <source>
        <dbReference type="Pfam" id="PF26640"/>
    </source>
</evidence>
<reference evidence="3 4" key="1">
    <citation type="submission" date="2024-02" db="EMBL/GenBank/DDBJ databases">
        <title>De novo assembly and annotation of 12 fungi associated with fruit tree decline syndrome in Ontario, Canada.</title>
        <authorList>
            <person name="Sulman M."/>
            <person name="Ellouze W."/>
            <person name="Ilyukhin E."/>
        </authorList>
    </citation>
    <scope>NUCLEOTIDE SEQUENCE [LARGE SCALE GENOMIC DNA]</scope>
    <source>
        <strain evidence="3 4">M42-189</strain>
    </source>
</reference>
<proteinExistence type="predicted"/>
<dbReference type="PANTHER" id="PTHR10622">
    <property type="entry name" value="HET DOMAIN-CONTAINING PROTEIN"/>
    <property type="match status" value="1"/>
</dbReference>
<evidence type="ECO:0000313" key="4">
    <source>
        <dbReference type="Proteomes" id="UP001521785"/>
    </source>
</evidence>
<dbReference type="Pfam" id="PF06985">
    <property type="entry name" value="HET"/>
    <property type="match status" value="1"/>
</dbReference>
<dbReference type="Pfam" id="PF26640">
    <property type="entry name" value="DUF8212"/>
    <property type="match status" value="1"/>
</dbReference>
<dbReference type="InterPro" id="IPR058525">
    <property type="entry name" value="DUF8212"/>
</dbReference>
<accession>A0ABR3RDV2</accession>
<dbReference type="InterPro" id="IPR010730">
    <property type="entry name" value="HET"/>
</dbReference>
<evidence type="ECO:0000313" key="3">
    <source>
        <dbReference type="EMBL" id="KAL1602619.1"/>
    </source>
</evidence>
<dbReference type="EMBL" id="JAKJXO020000007">
    <property type="protein sequence ID" value="KAL1602619.1"/>
    <property type="molecule type" value="Genomic_DNA"/>
</dbReference>
<name>A0ABR3RDV2_9PLEO</name>
<evidence type="ECO:0008006" key="5">
    <source>
        <dbReference type="Google" id="ProtNLM"/>
    </source>
</evidence>
<comment type="caution">
    <text evidence="3">The sequence shown here is derived from an EMBL/GenBank/DDBJ whole genome shotgun (WGS) entry which is preliminary data.</text>
</comment>
<gene>
    <name evidence="3" type="ORF">SLS60_006036</name>
</gene>
<keyword evidence="4" id="KW-1185">Reference proteome</keyword>
<dbReference type="PANTHER" id="PTHR10622:SF12">
    <property type="entry name" value="HET DOMAIN-CONTAINING PROTEIN"/>
    <property type="match status" value="1"/>
</dbReference>
<feature type="domain" description="DUF8212" evidence="2">
    <location>
        <begin position="230"/>
        <end position="285"/>
    </location>
</feature>
<feature type="domain" description="Heterokaryon incompatibility" evidence="1">
    <location>
        <begin position="24"/>
        <end position="116"/>
    </location>
</feature>
<dbReference type="Proteomes" id="UP001521785">
    <property type="component" value="Unassembled WGS sequence"/>
</dbReference>
<evidence type="ECO:0000259" key="1">
    <source>
        <dbReference type="Pfam" id="PF06985"/>
    </source>
</evidence>
<organism evidence="3 4">
    <name type="scientific">Paraconiothyrium brasiliense</name>
    <dbReference type="NCBI Taxonomy" id="300254"/>
    <lineage>
        <taxon>Eukaryota</taxon>
        <taxon>Fungi</taxon>
        <taxon>Dikarya</taxon>
        <taxon>Ascomycota</taxon>
        <taxon>Pezizomycotina</taxon>
        <taxon>Dothideomycetes</taxon>
        <taxon>Pleosporomycetidae</taxon>
        <taxon>Pleosporales</taxon>
        <taxon>Massarineae</taxon>
        <taxon>Didymosphaeriaceae</taxon>
        <taxon>Paraconiothyrium</taxon>
    </lineage>
</organism>